<protein>
    <submittedName>
        <fullName evidence="2">Uncharacterized protein</fullName>
    </submittedName>
</protein>
<reference evidence="2 3" key="1">
    <citation type="submission" date="2024-01" db="EMBL/GenBank/DDBJ databases">
        <title>Genome assemblies of Stephania.</title>
        <authorList>
            <person name="Yang L."/>
        </authorList>
    </citation>
    <scope>NUCLEOTIDE SEQUENCE [LARGE SCALE GENOMIC DNA]</scope>
    <source>
        <strain evidence="2">QJT</strain>
        <tissue evidence="2">Leaf</tissue>
    </source>
</reference>
<feature type="region of interest" description="Disordered" evidence="1">
    <location>
        <begin position="67"/>
        <end position="88"/>
    </location>
</feature>
<proteinExistence type="predicted"/>
<keyword evidence="3" id="KW-1185">Reference proteome</keyword>
<organism evidence="2 3">
    <name type="scientific">Stephania japonica</name>
    <dbReference type="NCBI Taxonomy" id="461633"/>
    <lineage>
        <taxon>Eukaryota</taxon>
        <taxon>Viridiplantae</taxon>
        <taxon>Streptophyta</taxon>
        <taxon>Embryophyta</taxon>
        <taxon>Tracheophyta</taxon>
        <taxon>Spermatophyta</taxon>
        <taxon>Magnoliopsida</taxon>
        <taxon>Ranunculales</taxon>
        <taxon>Menispermaceae</taxon>
        <taxon>Menispermoideae</taxon>
        <taxon>Cissampelideae</taxon>
        <taxon>Stephania</taxon>
    </lineage>
</organism>
<gene>
    <name evidence="2" type="ORF">Sjap_008857</name>
</gene>
<sequence length="88" mass="9879">MEVCHGETRRRRLHEQRPWRRGGGGQRCRQEARWPKTELKGVQRDDAVASSGGADWCERRPKARQCRTSGGGGCKTPMRASWDSNGAA</sequence>
<dbReference type="EMBL" id="JBBNAE010000003">
    <property type="protein sequence ID" value="KAK9138263.1"/>
    <property type="molecule type" value="Genomic_DNA"/>
</dbReference>
<evidence type="ECO:0000313" key="3">
    <source>
        <dbReference type="Proteomes" id="UP001417504"/>
    </source>
</evidence>
<evidence type="ECO:0000313" key="2">
    <source>
        <dbReference type="EMBL" id="KAK9138263.1"/>
    </source>
</evidence>
<accession>A0AAP0PB96</accession>
<comment type="caution">
    <text evidence="2">The sequence shown here is derived from an EMBL/GenBank/DDBJ whole genome shotgun (WGS) entry which is preliminary data.</text>
</comment>
<name>A0AAP0PB96_9MAGN</name>
<dbReference type="Proteomes" id="UP001417504">
    <property type="component" value="Unassembled WGS sequence"/>
</dbReference>
<evidence type="ECO:0000256" key="1">
    <source>
        <dbReference type="SAM" id="MobiDB-lite"/>
    </source>
</evidence>
<dbReference type="AlphaFoldDB" id="A0AAP0PB96"/>